<evidence type="ECO:0000313" key="12">
    <source>
        <dbReference type="EMBL" id="KAA1121480.1"/>
    </source>
</evidence>
<evidence type="ECO:0000256" key="8">
    <source>
        <dbReference type="ARBA" id="ARBA00023136"/>
    </source>
</evidence>
<feature type="transmembrane region" description="Helical" evidence="10">
    <location>
        <begin position="652"/>
        <end position="671"/>
    </location>
</feature>
<protein>
    <recommendedName>
        <fullName evidence="15">Oligopeptide transporter</fullName>
    </recommendedName>
</protein>
<comment type="similarity">
    <text evidence="2">Belongs to the oligopeptide OPT transporter family.</text>
</comment>
<keyword evidence="7 10" id="KW-1133">Transmembrane helix</keyword>
<evidence type="ECO:0008006" key="15">
    <source>
        <dbReference type="Google" id="ProtNLM"/>
    </source>
</evidence>
<sequence>MDPAKGLSKPQEGIAMENLRKDTLNEKAANLTRSTETIIPSEPGLDLPPPLLADGLEAERKTETPVPDEKLDIVPLQDDVECPVMTARSVLVGVVLSAYGVAITQLFLFKPVHMQIKLMFLQIASVLIGRSCALIPGPRWWNPGPFSLKEAGFSALMGTTASGATLASEMIVAYELYFGQVINFGIAFGILLSSQLIGVGWAGLLQPVLVYPSRAVYPEALPSVSLLNSLFKVGAESVDQVKFFKKAFLAVAIYEIFPTYITPAFQAISIFCLTLPKNQLATIIFGGARPFEGMGLFSISVDWSMIGDQGPLYMPLSTQIHQLVALVISTLAYFLVYSRSMFDAGLSQNFPFMSTSLLTSDGKPYPYRQAINNDGTANEDFIQRTGIPFFTATFYLVQILRSVCFTSSISHAILHNYHVIGSLFMKSKRAEKIDPHRLACMKYKDFPQWGFAAIVLVAVALTFGMSSLSNSGISFVGLLVALVGLFLMTLGTGFIYAITGFVVRLTAGVQMFGGLLFPGNVFGIMWFTVYGASSALQGFIMLMNLKYGQYLHLPQNLVVRSQLLGCTVGCLTTLAIVKSILKYEHDVLLLPNGNGVFSGAEVSAFQARSVSWGIFSRRMFLFGQKYSAVCWGGLVGLFLPIPFFVAHKFWPQYKLGLVNVPLFLGIIPNLYTVPYTGEPMRIVIGLMSQFWARKYRRQWFKKYNYILSAALDGGTEMVVFFLAMIFQGGGGKNIDFPTYFLNPVSSTPRDYCYMNPEARRSN</sequence>
<comment type="subcellular location">
    <subcellularLocation>
        <location evidence="1">Membrane</location>
        <topology evidence="1">Multi-pass membrane protein</topology>
    </subcellularLocation>
</comment>
<evidence type="ECO:0000256" key="4">
    <source>
        <dbReference type="ARBA" id="ARBA00022692"/>
    </source>
</evidence>
<dbReference type="GO" id="GO:0016020">
    <property type="term" value="C:membrane"/>
    <property type="evidence" value="ECO:0007669"/>
    <property type="project" value="UniProtKB-SubCell"/>
</dbReference>
<dbReference type="Proteomes" id="UP000324748">
    <property type="component" value="Unassembled WGS sequence"/>
</dbReference>
<feature type="transmembrane region" description="Helical" evidence="10">
    <location>
        <begin position="449"/>
        <end position="469"/>
    </location>
</feature>
<evidence type="ECO:0000256" key="1">
    <source>
        <dbReference type="ARBA" id="ARBA00004141"/>
    </source>
</evidence>
<dbReference type="GO" id="GO:0035673">
    <property type="term" value="F:oligopeptide transmembrane transporter activity"/>
    <property type="evidence" value="ECO:0007669"/>
    <property type="project" value="InterPro"/>
</dbReference>
<feature type="transmembrane region" description="Helical" evidence="10">
    <location>
        <begin position="247"/>
        <end position="273"/>
    </location>
</feature>
<feature type="region of interest" description="Disordered" evidence="9">
    <location>
        <begin position="1"/>
        <end position="51"/>
    </location>
</feature>
<feature type="transmembrane region" description="Helical" evidence="10">
    <location>
        <begin position="181"/>
        <end position="204"/>
    </location>
</feature>
<keyword evidence="6" id="KW-0653">Protein transport</keyword>
<keyword evidence="4 10" id="KW-0812">Transmembrane</keyword>
<feature type="transmembrane region" description="Helical" evidence="10">
    <location>
        <begin position="515"/>
        <end position="542"/>
    </location>
</feature>
<gene>
    <name evidence="11" type="ORF">PGT21_036604</name>
    <name evidence="12" type="ORF">PGTUg99_028586</name>
</gene>
<evidence type="ECO:0000313" key="14">
    <source>
        <dbReference type="Proteomes" id="UP000325313"/>
    </source>
</evidence>
<organism evidence="12 14">
    <name type="scientific">Puccinia graminis f. sp. tritici</name>
    <dbReference type="NCBI Taxonomy" id="56615"/>
    <lineage>
        <taxon>Eukaryota</taxon>
        <taxon>Fungi</taxon>
        <taxon>Dikarya</taxon>
        <taxon>Basidiomycota</taxon>
        <taxon>Pucciniomycotina</taxon>
        <taxon>Pucciniomycetes</taxon>
        <taxon>Pucciniales</taxon>
        <taxon>Pucciniaceae</taxon>
        <taxon>Puccinia</taxon>
    </lineage>
</organism>
<dbReference type="InterPro" id="IPR004648">
    <property type="entry name" value="Oligpept_transpt"/>
</dbReference>
<reference evidence="13 14" key="1">
    <citation type="submission" date="2019-05" db="EMBL/GenBank/DDBJ databases">
        <title>Emergence of the Ug99 lineage of the wheat stem rust pathogen through somatic hybridization.</title>
        <authorList>
            <person name="Li F."/>
            <person name="Upadhyaya N.M."/>
            <person name="Sperschneider J."/>
            <person name="Matny O."/>
            <person name="Nguyen-Phuc H."/>
            <person name="Mago R."/>
            <person name="Raley C."/>
            <person name="Miller M.E."/>
            <person name="Silverstein K.A.T."/>
            <person name="Henningsen E."/>
            <person name="Hirsch C.D."/>
            <person name="Visser B."/>
            <person name="Pretorius Z.A."/>
            <person name="Steffenson B.J."/>
            <person name="Schwessinger B."/>
            <person name="Dodds P.N."/>
            <person name="Figueroa M."/>
        </authorList>
    </citation>
    <scope>NUCLEOTIDE SEQUENCE [LARGE SCALE GENOMIC DNA]</scope>
    <source>
        <strain evidence="11">21-0</strain>
        <strain evidence="12 14">Ug99</strain>
    </source>
</reference>
<evidence type="ECO:0000256" key="2">
    <source>
        <dbReference type="ARBA" id="ARBA00008807"/>
    </source>
</evidence>
<feature type="transmembrane region" description="Helical" evidence="10">
    <location>
        <begin position="626"/>
        <end position="646"/>
    </location>
</feature>
<evidence type="ECO:0000256" key="5">
    <source>
        <dbReference type="ARBA" id="ARBA00022856"/>
    </source>
</evidence>
<dbReference type="Pfam" id="PF03169">
    <property type="entry name" value="OPT"/>
    <property type="match status" value="1"/>
</dbReference>
<dbReference type="EMBL" id="VSWC01000079">
    <property type="protein sequence ID" value="KAA1095209.1"/>
    <property type="molecule type" value="Genomic_DNA"/>
</dbReference>
<evidence type="ECO:0000313" key="11">
    <source>
        <dbReference type="EMBL" id="KAA1095209.1"/>
    </source>
</evidence>
<proteinExistence type="inferred from homology"/>
<feature type="transmembrane region" description="Helical" evidence="10">
    <location>
        <begin position="475"/>
        <end position="503"/>
    </location>
</feature>
<feature type="transmembrane region" description="Helical" evidence="10">
    <location>
        <begin position="90"/>
        <end position="108"/>
    </location>
</feature>
<dbReference type="OrthoDB" id="9986677at2759"/>
<dbReference type="PANTHER" id="PTHR22601">
    <property type="entry name" value="ISP4 LIKE PROTEIN"/>
    <property type="match status" value="1"/>
</dbReference>
<evidence type="ECO:0000256" key="7">
    <source>
        <dbReference type="ARBA" id="ARBA00022989"/>
    </source>
</evidence>
<evidence type="ECO:0000256" key="10">
    <source>
        <dbReference type="SAM" id="Phobius"/>
    </source>
</evidence>
<evidence type="ECO:0000313" key="13">
    <source>
        <dbReference type="Proteomes" id="UP000324748"/>
    </source>
</evidence>
<comment type="caution">
    <text evidence="12">The sequence shown here is derived from an EMBL/GenBank/DDBJ whole genome shotgun (WGS) entry which is preliminary data.</text>
</comment>
<accession>A0A5B0R7C6</accession>
<dbReference type="Proteomes" id="UP000325313">
    <property type="component" value="Unassembled WGS sequence"/>
</dbReference>
<feature type="transmembrane region" description="Helical" evidence="10">
    <location>
        <begin position="153"/>
        <end position="174"/>
    </location>
</feature>
<feature type="transmembrane region" description="Helical" evidence="10">
    <location>
        <begin position="703"/>
        <end position="726"/>
    </location>
</feature>
<keyword evidence="13" id="KW-1185">Reference proteome</keyword>
<keyword evidence="8 10" id="KW-0472">Membrane</keyword>
<keyword evidence="3" id="KW-0813">Transport</keyword>
<dbReference type="GO" id="GO:0015031">
    <property type="term" value="P:protein transport"/>
    <property type="evidence" value="ECO:0007669"/>
    <property type="project" value="UniProtKB-KW"/>
</dbReference>
<dbReference type="NCBIfam" id="TIGR00728">
    <property type="entry name" value="OPT_sfam"/>
    <property type="match status" value="1"/>
</dbReference>
<keyword evidence="5" id="KW-0571">Peptide transport</keyword>
<evidence type="ECO:0000256" key="9">
    <source>
        <dbReference type="SAM" id="MobiDB-lite"/>
    </source>
</evidence>
<dbReference type="InterPro" id="IPR004813">
    <property type="entry name" value="OPT"/>
</dbReference>
<dbReference type="EMBL" id="VDEP01000238">
    <property type="protein sequence ID" value="KAA1121480.1"/>
    <property type="molecule type" value="Genomic_DNA"/>
</dbReference>
<name>A0A5B0R7C6_PUCGR</name>
<dbReference type="AlphaFoldDB" id="A0A5B0R7C6"/>
<evidence type="ECO:0000256" key="3">
    <source>
        <dbReference type="ARBA" id="ARBA00022448"/>
    </source>
</evidence>
<feature type="transmembrane region" description="Helical" evidence="10">
    <location>
        <begin position="319"/>
        <end position="337"/>
    </location>
</feature>
<evidence type="ECO:0000256" key="6">
    <source>
        <dbReference type="ARBA" id="ARBA00022927"/>
    </source>
</evidence>